<feature type="domain" description="RimM N-terminal" evidence="2">
    <location>
        <begin position="7"/>
        <end position="85"/>
    </location>
</feature>
<reference evidence="4 5" key="1">
    <citation type="submission" date="2021-06" db="EMBL/GenBank/DDBJ databases">
        <authorList>
            <person name="Sun Q."/>
            <person name="Li D."/>
        </authorList>
    </citation>
    <scope>NUCLEOTIDE SEQUENCE [LARGE SCALE GENOMIC DNA]</scope>
    <source>
        <strain evidence="4 5">MSJ-5</strain>
    </source>
</reference>
<evidence type="ECO:0000313" key="5">
    <source>
        <dbReference type="Proteomes" id="UP000779508"/>
    </source>
</evidence>
<dbReference type="EMBL" id="JAHLQK010000005">
    <property type="protein sequence ID" value="MBU5677398.1"/>
    <property type="molecule type" value="Genomic_DNA"/>
</dbReference>
<evidence type="ECO:0000313" key="4">
    <source>
        <dbReference type="EMBL" id="MBU5677398.1"/>
    </source>
</evidence>
<evidence type="ECO:0000256" key="1">
    <source>
        <dbReference type="HAMAP-Rule" id="MF_00014"/>
    </source>
</evidence>
<keyword evidence="5" id="KW-1185">Reference proteome</keyword>
<dbReference type="Proteomes" id="UP000779508">
    <property type="component" value="Unassembled WGS sequence"/>
</dbReference>
<keyword evidence="1" id="KW-0963">Cytoplasm</keyword>
<comment type="caution">
    <text evidence="4">The sequence shown here is derived from an EMBL/GenBank/DDBJ whole genome shotgun (WGS) entry which is preliminary data.</text>
</comment>
<gene>
    <name evidence="1 4" type="primary">rimM</name>
    <name evidence="4" type="ORF">KQI88_13330</name>
</gene>
<comment type="function">
    <text evidence="1">An accessory protein needed during the final step in the assembly of 30S ribosomal subunit, possibly for assembly of the head region. Essential for efficient processing of 16S rRNA. May be needed both before and after RbfA during the maturation of 16S rRNA. It has affinity for free ribosomal 30S subunits but not for 70S ribosomes.</text>
</comment>
<proteinExistence type="inferred from homology"/>
<dbReference type="InterPro" id="IPR027275">
    <property type="entry name" value="PRC-brl_dom"/>
</dbReference>
<evidence type="ECO:0000259" key="2">
    <source>
        <dbReference type="Pfam" id="PF01782"/>
    </source>
</evidence>
<dbReference type="InterPro" id="IPR002676">
    <property type="entry name" value="RimM_N"/>
</dbReference>
<dbReference type="RefSeq" id="WP_216418121.1">
    <property type="nucleotide sequence ID" value="NZ_JAHLQK010000005.1"/>
</dbReference>
<dbReference type="HAMAP" id="MF_00014">
    <property type="entry name" value="Ribosome_mat_RimM"/>
    <property type="match status" value="1"/>
</dbReference>
<dbReference type="InterPro" id="IPR011961">
    <property type="entry name" value="RimM"/>
</dbReference>
<sequence length="167" mass="19701">MKNMLRVGKITNTHGIRGDVKVLPLTDYMERFEELEWIYIDGYREKFYIENIKYKPTLVILSFKGYEDINLVEKFKDKYLLIDETQRRDLPEDTYYIADIIGLDVYTVKDEYIGKVKDIIQTGSSEVYIIKSTDNKEIMIPAVKEFIPEISLDKRKIVIDPIEGMIE</sequence>
<comment type="subcellular location">
    <subcellularLocation>
        <location evidence="1">Cytoplasm</location>
    </subcellularLocation>
</comment>
<keyword evidence="1" id="KW-0690">Ribosome biogenesis</keyword>
<name>A0ABS6G700_9FIRM</name>
<feature type="domain" description="PRC-barrel" evidence="3">
    <location>
        <begin position="92"/>
        <end position="165"/>
    </location>
</feature>
<dbReference type="PANTHER" id="PTHR33692">
    <property type="entry name" value="RIBOSOME MATURATION FACTOR RIMM"/>
    <property type="match status" value="1"/>
</dbReference>
<keyword evidence="1" id="KW-0143">Chaperone</keyword>
<dbReference type="PANTHER" id="PTHR33692:SF1">
    <property type="entry name" value="RIBOSOME MATURATION FACTOR RIMM"/>
    <property type="match status" value="1"/>
</dbReference>
<dbReference type="Pfam" id="PF05239">
    <property type="entry name" value="PRC"/>
    <property type="match status" value="1"/>
</dbReference>
<dbReference type="NCBIfam" id="TIGR02273">
    <property type="entry name" value="16S_RimM"/>
    <property type="match status" value="1"/>
</dbReference>
<comment type="similarity">
    <text evidence="1">Belongs to the RimM family.</text>
</comment>
<comment type="subunit">
    <text evidence="1">Binds ribosomal protein uS19.</text>
</comment>
<keyword evidence="1" id="KW-0698">rRNA processing</keyword>
<comment type="domain">
    <text evidence="1">The PRC barrel domain binds ribosomal protein uS19.</text>
</comment>
<protein>
    <recommendedName>
        <fullName evidence="1">Ribosome maturation factor RimM</fullName>
    </recommendedName>
</protein>
<dbReference type="Pfam" id="PF01782">
    <property type="entry name" value="RimM"/>
    <property type="match status" value="1"/>
</dbReference>
<organism evidence="4 5">
    <name type="scientific">Alkaliphilus flagellatus</name>
    <dbReference type="NCBI Taxonomy" id="2841507"/>
    <lineage>
        <taxon>Bacteria</taxon>
        <taxon>Bacillati</taxon>
        <taxon>Bacillota</taxon>
        <taxon>Clostridia</taxon>
        <taxon>Peptostreptococcales</taxon>
        <taxon>Natronincolaceae</taxon>
        <taxon>Alkaliphilus</taxon>
    </lineage>
</organism>
<accession>A0ABS6G700</accession>
<evidence type="ECO:0000259" key="3">
    <source>
        <dbReference type="Pfam" id="PF05239"/>
    </source>
</evidence>